<dbReference type="OrthoDB" id="10500442at2759"/>
<reference evidence="2 3" key="1">
    <citation type="submission" date="2016-05" db="EMBL/GenBank/DDBJ databases">
        <title>Comparative analysis of secretome profiles of manganese(II)-oxidizing ascomycete fungi.</title>
        <authorList>
            <consortium name="DOE Joint Genome Institute"/>
            <person name="Zeiner C.A."/>
            <person name="Purvine S.O."/>
            <person name="Zink E.M."/>
            <person name="Wu S."/>
            <person name="Pasa-Tolic L."/>
            <person name="Chaput D.L."/>
            <person name="Haridas S."/>
            <person name="Grigoriev I.V."/>
            <person name="Santelli C.M."/>
            <person name="Hansel C.M."/>
        </authorList>
    </citation>
    <scope>NUCLEOTIDE SEQUENCE [LARGE SCALE GENOMIC DNA]</scope>
    <source>
        <strain evidence="2 3">AP3s5-JAC2a</strain>
    </source>
</reference>
<evidence type="ECO:0000313" key="3">
    <source>
        <dbReference type="Proteomes" id="UP000077069"/>
    </source>
</evidence>
<dbReference type="EMBL" id="KV441549">
    <property type="protein sequence ID" value="OAG10668.1"/>
    <property type="molecule type" value="Genomic_DNA"/>
</dbReference>
<dbReference type="RefSeq" id="XP_018041033.1">
    <property type="nucleotide sequence ID" value="XM_018186497.1"/>
</dbReference>
<sequence>MSAFGRRYNLDASSRLPIQHCRRSQDSDHTSFPLSLLFSRAPIDSRRESHQFRQSSYTLPLLDANATLTSKPRLQEPKRKAPRAQFPRSVPRSQSTVNLHNPVSALPPAHSI</sequence>
<evidence type="ECO:0000256" key="1">
    <source>
        <dbReference type="SAM" id="MobiDB-lite"/>
    </source>
</evidence>
<name>A0A177CUH9_9PLEO</name>
<organism evidence="2 3">
    <name type="scientific">Paraphaeosphaeria sporulosa</name>
    <dbReference type="NCBI Taxonomy" id="1460663"/>
    <lineage>
        <taxon>Eukaryota</taxon>
        <taxon>Fungi</taxon>
        <taxon>Dikarya</taxon>
        <taxon>Ascomycota</taxon>
        <taxon>Pezizomycotina</taxon>
        <taxon>Dothideomycetes</taxon>
        <taxon>Pleosporomycetidae</taxon>
        <taxon>Pleosporales</taxon>
        <taxon>Massarineae</taxon>
        <taxon>Didymosphaeriaceae</taxon>
        <taxon>Paraphaeosphaeria</taxon>
    </lineage>
</organism>
<protein>
    <submittedName>
        <fullName evidence="2">Uncharacterized protein</fullName>
    </submittedName>
</protein>
<accession>A0A177CUH9</accession>
<dbReference type="Proteomes" id="UP000077069">
    <property type="component" value="Unassembled WGS sequence"/>
</dbReference>
<feature type="compositionally biased region" description="Polar residues" evidence="1">
    <location>
        <begin position="91"/>
        <end position="101"/>
    </location>
</feature>
<dbReference type="AlphaFoldDB" id="A0A177CUH9"/>
<keyword evidence="3" id="KW-1185">Reference proteome</keyword>
<dbReference type="InParanoid" id="A0A177CUH9"/>
<dbReference type="GeneID" id="28769983"/>
<feature type="region of interest" description="Disordered" evidence="1">
    <location>
        <begin position="68"/>
        <end position="112"/>
    </location>
</feature>
<proteinExistence type="predicted"/>
<evidence type="ECO:0000313" key="2">
    <source>
        <dbReference type="EMBL" id="OAG10668.1"/>
    </source>
</evidence>
<gene>
    <name evidence="2" type="ORF">CC84DRAFT_491566</name>
</gene>